<gene>
    <name evidence="2" type="ORF">Taro_056381</name>
</gene>
<organism evidence="2 3">
    <name type="scientific">Colocasia esculenta</name>
    <name type="common">Wild taro</name>
    <name type="synonym">Arum esculentum</name>
    <dbReference type="NCBI Taxonomy" id="4460"/>
    <lineage>
        <taxon>Eukaryota</taxon>
        <taxon>Viridiplantae</taxon>
        <taxon>Streptophyta</taxon>
        <taxon>Embryophyta</taxon>
        <taxon>Tracheophyta</taxon>
        <taxon>Spermatophyta</taxon>
        <taxon>Magnoliopsida</taxon>
        <taxon>Liliopsida</taxon>
        <taxon>Araceae</taxon>
        <taxon>Aroideae</taxon>
        <taxon>Colocasieae</taxon>
        <taxon>Colocasia</taxon>
    </lineage>
</organism>
<keyword evidence="1" id="KW-1133">Transmembrane helix</keyword>
<dbReference type="Proteomes" id="UP000652761">
    <property type="component" value="Unassembled WGS sequence"/>
</dbReference>
<keyword evidence="3" id="KW-1185">Reference proteome</keyword>
<name>A0A843XX62_COLES</name>
<protein>
    <submittedName>
        <fullName evidence="2">Uncharacterized protein</fullName>
    </submittedName>
</protein>
<dbReference type="EMBL" id="NMUH01015823">
    <property type="protein sequence ID" value="MQM23317.1"/>
    <property type="molecule type" value="Genomic_DNA"/>
</dbReference>
<comment type="caution">
    <text evidence="2">The sequence shown here is derived from an EMBL/GenBank/DDBJ whole genome shotgun (WGS) entry which is preliminary data.</text>
</comment>
<evidence type="ECO:0000256" key="1">
    <source>
        <dbReference type="SAM" id="Phobius"/>
    </source>
</evidence>
<dbReference type="AlphaFoldDB" id="A0A843XX62"/>
<sequence>MAIATMLSRPYNLLRLQPRMITTQFFRFFSWKLHEAELVFGRFGFFLVKEPWPGGCCAMVAACAVATGWCGIWLRWTAVKA</sequence>
<proteinExistence type="predicted"/>
<reference evidence="2" key="1">
    <citation type="submission" date="2017-07" db="EMBL/GenBank/DDBJ databases">
        <title>Taro Niue Genome Assembly and Annotation.</title>
        <authorList>
            <person name="Atibalentja N."/>
            <person name="Keating K."/>
            <person name="Fields C.J."/>
        </authorList>
    </citation>
    <scope>NUCLEOTIDE SEQUENCE</scope>
    <source>
        <strain evidence="2">Niue_2</strain>
        <tissue evidence="2">Leaf</tissue>
    </source>
</reference>
<accession>A0A843XX62</accession>
<feature type="transmembrane region" description="Helical" evidence="1">
    <location>
        <begin position="52"/>
        <end position="74"/>
    </location>
</feature>
<evidence type="ECO:0000313" key="2">
    <source>
        <dbReference type="EMBL" id="MQM23317.1"/>
    </source>
</evidence>
<keyword evidence="1" id="KW-0472">Membrane</keyword>
<keyword evidence="1" id="KW-0812">Transmembrane</keyword>
<evidence type="ECO:0000313" key="3">
    <source>
        <dbReference type="Proteomes" id="UP000652761"/>
    </source>
</evidence>